<dbReference type="InterPro" id="IPR000477">
    <property type="entry name" value="RT_dom"/>
</dbReference>
<name>A0A812NED8_9DINO</name>
<dbReference type="Gene3D" id="3.60.10.10">
    <property type="entry name" value="Endonuclease/exonuclease/phosphatase"/>
    <property type="match status" value="1"/>
</dbReference>
<organism evidence="3 4">
    <name type="scientific">Symbiodinium natans</name>
    <dbReference type="NCBI Taxonomy" id="878477"/>
    <lineage>
        <taxon>Eukaryota</taxon>
        <taxon>Sar</taxon>
        <taxon>Alveolata</taxon>
        <taxon>Dinophyceae</taxon>
        <taxon>Suessiales</taxon>
        <taxon>Symbiodiniaceae</taxon>
        <taxon>Symbiodinium</taxon>
    </lineage>
</organism>
<feature type="compositionally biased region" description="Basic and acidic residues" evidence="1">
    <location>
        <begin position="181"/>
        <end position="191"/>
    </location>
</feature>
<dbReference type="InterPro" id="IPR036691">
    <property type="entry name" value="Endo/exonu/phosph_ase_sf"/>
</dbReference>
<comment type="caution">
    <text evidence="3">The sequence shown here is derived from an EMBL/GenBank/DDBJ whole genome shotgun (WGS) entry which is preliminary data.</text>
</comment>
<dbReference type="PROSITE" id="PS50878">
    <property type="entry name" value="RT_POL"/>
    <property type="match status" value="1"/>
</dbReference>
<feature type="compositionally biased region" description="Polar residues" evidence="1">
    <location>
        <begin position="159"/>
        <end position="172"/>
    </location>
</feature>
<dbReference type="Proteomes" id="UP000604046">
    <property type="component" value="Unassembled WGS sequence"/>
</dbReference>
<dbReference type="PANTHER" id="PTHR19446">
    <property type="entry name" value="REVERSE TRANSCRIPTASES"/>
    <property type="match status" value="1"/>
</dbReference>
<accession>A0A812NED8</accession>
<evidence type="ECO:0000313" key="3">
    <source>
        <dbReference type="EMBL" id="CAE7283697.1"/>
    </source>
</evidence>
<keyword evidence="4" id="KW-1185">Reference proteome</keyword>
<dbReference type="EMBL" id="CAJNDS010001835">
    <property type="protein sequence ID" value="CAE7283697.1"/>
    <property type="molecule type" value="Genomic_DNA"/>
</dbReference>
<feature type="region of interest" description="Disordered" evidence="1">
    <location>
        <begin position="152"/>
        <end position="203"/>
    </location>
</feature>
<dbReference type="OrthoDB" id="422617at2759"/>
<gene>
    <name evidence="3" type="primary">Pol</name>
    <name evidence="3" type="ORF">SNAT2548_LOCUS15036</name>
</gene>
<dbReference type="InterPro" id="IPR043502">
    <property type="entry name" value="DNA/RNA_pol_sf"/>
</dbReference>
<dbReference type="InterPro" id="IPR005135">
    <property type="entry name" value="Endo/exonuclease/phosphatase"/>
</dbReference>
<evidence type="ECO:0000256" key="1">
    <source>
        <dbReference type="SAM" id="MobiDB-lite"/>
    </source>
</evidence>
<dbReference type="Pfam" id="PF03372">
    <property type="entry name" value="Exo_endo_phos"/>
    <property type="match status" value="1"/>
</dbReference>
<dbReference type="SUPFAM" id="SSF56672">
    <property type="entry name" value="DNA/RNA polymerases"/>
    <property type="match status" value="1"/>
</dbReference>
<dbReference type="GO" id="GO:0003824">
    <property type="term" value="F:catalytic activity"/>
    <property type="evidence" value="ECO:0007669"/>
    <property type="project" value="InterPro"/>
</dbReference>
<feature type="domain" description="Reverse transcriptase" evidence="2">
    <location>
        <begin position="823"/>
        <end position="1072"/>
    </location>
</feature>
<dbReference type="Pfam" id="PF00078">
    <property type="entry name" value="RVT_1"/>
    <property type="match status" value="1"/>
</dbReference>
<dbReference type="SUPFAM" id="SSF56219">
    <property type="entry name" value="DNase I-like"/>
    <property type="match status" value="1"/>
</dbReference>
<feature type="region of interest" description="Disordered" evidence="1">
    <location>
        <begin position="1"/>
        <end position="59"/>
    </location>
</feature>
<protein>
    <submittedName>
        <fullName evidence="3">Pol protein</fullName>
    </submittedName>
</protein>
<proteinExistence type="predicted"/>
<evidence type="ECO:0000259" key="2">
    <source>
        <dbReference type="PROSITE" id="PS50878"/>
    </source>
</evidence>
<reference evidence="3" key="1">
    <citation type="submission" date="2021-02" db="EMBL/GenBank/DDBJ databases">
        <authorList>
            <person name="Dougan E. K."/>
            <person name="Rhodes N."/>
            <person name="Thang M."/>
            <person name="Chan C."/>
        </authorList>
    </citation>
    <scope>NUCLEOTIDE SEQUENCE</scope>
</reference>
<sequence length="1440" mass="161288">MAGIGTDLEGAHQSTIPIPDDSDDELDPANDGAPALASGGESPKRAKLGPSFASGRESEPLALLEGAQSTALPGLSTMSAEAQLQILLRAQQQEPAWATSMKEVFSEQIARLGGGFQELRTKIETSDAAHSNRMDTMQQQMDALQNEVMKMKATPPPSNLSNLQRGQSSSAPDRQPSARLPARDQLPDRHRNQPGGETMDTDFNHLVLGGWGTDSRRQIVLDDAWALLRNFPQIPVKSVQVRGPRTRNAHVYLDVLPFQAAKERFYEIHSACSKKFSTTAGQLIWISPNRTLERRQRNKVTGHFLGKLEALCPDEDSKKGIEVDWQWQLLWAGDKRAIGPSMDALFAPASDRAVSVNFRGEDGVTVRFYANVTAISEYTGKDLGDVEVGSWNIHGCDIFNFGDWSGLIGEGWDAVALQESDLHDFFVLGTSDLDSYLGQVIVFDKLVCKQVLRTFKGARYIGAQILTTGNQVLTIVGTHFPHGDNSDAQYSEALCDLQQGMYRFARDGCAVLLGDWNADPQDANNRYNMLFGALSLFGFRCHLTGESTWHGHRGGHKELDYAFLSRDFTSRMHQTSIKRASQARLELGSDHDLVLLAFMRPRKQGTRCGKWITLPQQLENGLVDPDWFAQQSVQVQSQIFADWAQKSSTRRPSYRDPPEVKELCRKRHLCAQPADRAEYSRRVLSARREARKQWLQALLHKAQAGDAAAIAYLRNRGRPPTDFATLWSAHSGRHEAAEAVEARMRCLYAPDPPPSDAALHELEASLQAKCHDFKPFTADELAASVCKLKLGKSCGASGVSAEFLKGVHALPEGAALLLTHMNHMLSHGELPEGYYKAWVILIPKCTQIRTAKDFRPINLIEAMAKLYTALLIRRIGDQLPVPQCQMAGCKGTQTLDAVSCCCHRLEREAKWGTSSVWVSLDVEAAFDSMSHWSVGSFLLEVCSDEVAWESLRLFQALRNPQLCFELFGHQWSMHQQQGIQQGSSFSAQLFAAVLARRMQQLFDVWRARGEQCLHDTYGLVYIDDILLNFFNASDAHRLLPEVAQALAELGLKLHEGKSQAMTSPSVFDAVVSSLPSGSMLARFTWDTSIVYLKRRLSHPNSAADTTNLLLRQCQRSFHGAWQSLQSIVCRIGWCNIVLVLQVMQRYIASTWLWLAPLLYPLVQYVRQVDIWQCTYTLNALNLYIPDAAPQSLAFALLRLRRRAVQSVVLTDRRWRWADSWLMRKWNYFGHVLRMHASHPARLSFFRCQGEQQQGAPWSSSLRCVKVMVQRLVGGSSLPTDEALAVRAADRDWWAAKAPQVLEWYAYCPKIGTSNSWPCLRKLYSLCPSWLQLVYAQPLPEGFCLHWLSVEEGWMSLAVVEGSDACNSWATTLQHICMLSAPLVIQLHLGEELADSLLLFLHHLASRMWQQFQRILLFDILTALQISFLNSRVLPHGDMGA</sequence>
<evidence type="ECO:0000313" key="4">
    <source>
        <dbReference type="Proteomes" id="UP000604046"/>
    </source>
</evidence>